<dbReference type="EMBL" id="UOFP01000195">
    <property type="protein sequence ID" value="VAW87737.1"/>
    <property type="molecule type" value="Genomic_DNA"/>
</dbReference>
<evidence type="ECO:0008006" key="4">
    <source>
        <dbReference type="Google" id="ProtNLM"/>
    </source>
</evidence>
<organism evidence="3">
    <name type="scientific">hydrothermal vent metagenome</name>
    <dbReference type="NCBI Taxonomy" id="652676"/>
    <lineage>
        <taxon>unclassified sequences</taxon>
        <taxon>metagenomes</taxon>
        <taxon>ecological metagenomes</taxon>
    </lineage>
</organism>
<dbReference type="InterPro" id="IPR005632">
    <property type="entry name" value="Chaperone_Skp"/>
</dbReference>
<dbReference type="GO" id="GO:0005829">
    <property type="term" value="C:cytosol"/>
    <property type="evidence" value="ECO:0007669"/>
    <property type="project" value="TreeGrafter"/>
</dbReference>
<reference evidence="3" key="1">
    <citation type="submission" date="2018-06" db="EMBL/GenBank/DDBJ databases">
        <authorList>
            <person name="Zhirakovskaya E."/>
        </authorList>
    </citation>
    <scope>NUCLEOTIDE SEQUENCE</scope>
</reference>
<dbReference type="GO" id="GO:0051082">
    <property type="term" value="F:unfolded protein binding"/>
    <property type="evidence" value="ECO:0007669"/>
    <property type="project" value="InterPro"/>
</dbReference>
<dbReference type="SMART" id="SM00935">
    <property type="entry name" value="OmpH"/>
    <property type="match status" value="1"/>
</dbReference>
<dbReference type="SUPFAM" id="SSF111384">
    <property type="entry name" value="OmpH-like"/>
    <property type="match status" value="1"/>
</dbReference>
<dbReference type="PANTHER" id="PTHR35089:SF1">
    <property type="entry name" value="CHAPERONE PROTEIN SKP"/>
    <property type="match status" value="1"/>
</dbReference>
<dbReference type="Pfam" id="PF03938">
    <property type="entry name" value="OmpH"/>
    <property type="match status" value="1"/>
</dbReference>
<comment type="similarity">
    <text evidence="1">Belongs to the Skp family.</text>
</comment>
<evidence type="ECO:0000256" key="1">
    <source>
        <dbReference type="ARBA" id="ARBA00009091"/>
    </source>
</evidence>
<protein>
    <recommendedName>
        <fullName evidence="4">OmpH family outer membrane protein</fullName>
    </recommendedName>
</protein>
<proteinExistence type="inferred from homology"/>
<accession>A0A3B0ZKB2</accession>
<gene>
    <name evidence="3" type="ORF">MNBD_GAMMA18-1098</name>
</gene>
<keyword evidence="2" id="KW-0732">Signal</keyword>
<evidence type="ECO:0000256" key="2">
    <source>
        <dbReference type="ARBA" id="ARBA00022729"/>
    </source>
</evidence>
<dbReference type="PANTHER" id="PTHR35089">
    <property type="entry name" value="CHAPERONE PROTEIN SKP"/>
    <property type="match status" value="1"/>
</dbReference>
<dbReference type="Gene3D" id="3.30.910.20">
    <property type="entry name" value="Skp domain"/>
    <property type="match status" value="1"/>
</dbReference>
<evidence type="ECO:0000313" key="3">
    <source>
        <dbReference type="EMBL" id="VAW87737.1"/>
    </source>
</evidence>
<dbReference type="GO" id="GO:0050821">
    <property type="term" value="P:protein stabilization"/>
    <property type="evidence" value="ECO:0007669"/>
    <property type="project" value="TreeGrafter"/>
</dbReference>
<sequence>MRNILFGLALLCSSSTVVAEMKIGAVDPAKVLEQAPQAEVARTLLEKEFAGRDRELVELQQKYRALEEVIARDGLMMSPEQRDGKDRELRTMQRDVRRTQEAFRDDLNIRRNEEFGKLQREIYEAIIKLAERDGYDLILSEGVIYASDKIDLSDQLIEQLKQQYSQSTATP</sequence>
<dbReference type="InterPro" id="IPR024930">
    <property type="entry name" value="Skp_dom_sf"/>
</dbReference>
<name>A0A3B0ZKB2_9ZZZZ</name>
<dbReference type="PIRSF" id="PIRSF002094">
    <property type="entry name" value="OMP26_Skp"/>
    <property type="match status" value="1"/>
</dbReference>
<dbReference type="AlphaFoldDB" id="A0A3B0ZKB2"/>